<name>A0ABU3CE24_9FLAO</name>
<evidence type="ECO:0000313" key="3">
    <source>
        <dbReference type="Proteomes" id="UP001262889"/>
    </source>
</evidence>
<keyword evidence="3" id="KW-1185">Reference proteome</keyword>
<evidence type="ECO:0000313" key="2">
    <source>
        <dbReference type="EMBL" id="MDT0644599.1"/>
    </source>
</evidence>
<dbReference type="Proteomes" id="UP001262889">
    <property type="component" value="Unassembled WGS sequence"/>
</dbReference>
<reference evidence="2 3" key="1">
    <citation type="submission" date="2023-09" db="EMBL/GenBank/DDBJ databases">
        <authorList>
            <person name="Rey-Velasco X."/>
        </authorList>
    </citation>
    <scope>NUCLEOTIDE SEQUENCE [LARGE SCALE GENOMIC DNA]</scope>
    <source>
        <strain evidence="2 3">F363</strain>
    </source>
</reference>
<proteinExistence type="predicted"/>
<feature type="region of interest" description="Disordered" evidence="1">
    <location>
        <begin position="44"/>
        <end position="63"/>
    </location>
</feature>
<accession>A0ABU3CE24</accession>
<dbReference type="EMBL" id="JAVRHQ010000029">
    <property type="protein sequence ID" value="MDT0644599.1"/>
    <property type="molecule type" value="Genomic_DNA"/>
</dbReference>
<sequence length="63" mass="7388">MKKEDLFDDDFLKQFKSGEELSSFLKQLQKRGLEKMLEGELDGHLDYGKNQRSKDTNTRNGYS</sequence>
<protein>
    <submittedName>
        <fullName evidence="2">IS256 family transposase</fullName>
    </submittedName>
</protein>
<gene>
    <name evidence="2" type="ORF">RM553_17300</name>
</gene>
<feature type="non-terminal residue" evidence="2">
    <location>
        <position position="63"/>
    </location>
</feature>
<feature type="compositionally biased region" description="Basic and acidic residues" evidence="1">
    <location>
        <begin position="44"/>
        <end position="57"/>
    </location>
</feature>
<comment type="caution">
    <text evidence="2">The sequence shown here is derived from an EMBL/GenBank/DDBJ whole genome shotgun (WGS) entry which is preliminary data.</text>
</comment>
<evidence type="ECO:0000256" key="1">
    <source>
        <dbReference type="SAM" id="MobiDB-lite"/>
    </source>
</evidence>
<organism evidence="2 3">
    <name type="scientific">Autumnicola tepida</name>
    <dbReference type="NCBI Taxonomy" id="3075595"/>
    <lineage>
        <taxon>Bacteria</taxon>
        <taxon>Pseudomonadati</taxon>
        <taxon>Bacteroidota</taxon>
        <taxon>Flavobacteriia</taxon>
        <taxon>Flavobacteriales</taxon>
        <taxon>Flavobacteriaceae</taxon>
        <taxon>Autumnicola</taxon>
    </lineage>
</organism>